<name>A0A9F2WAT2_PYTBI</name>
<dbReference type="PRINTS" id="PR00436">
    <property type="entry name" value="INTERLEUKIN8"/>
</dbReference>
<dbReference type="KEGG" id="pbi:103060378"/>
<dbReference type="CDD" id="cd00273">
    <property type="entry name" value="Chemokine_CXC"/>
    <property type="match status" value="1"/>
</dbReference>
<dbReference type="Gene3D" id="2.40.50.40">
    <property type="match status" value="1"/>
</dbReference>
<dbReference type="GO" id="GO:0008009">
    <property type="term" value="F:chemokine activity"/>
    <property type="evidence" value="ECO:0007669"/>
    <property type="project" value="InterPro"/>
</dbReference>
<protein>
    <submittedName>
        <fullName evidence="8">Interleukin-8-like</fullName>
    </submittedName>
</protein>
<dbReference type="AlphaFoldDB" id="A0A9F2WAT2"/>
<dbReference type="GO" id="GO:0006952">
    <property type="term" value="P:defense response"/>
    <property type="evidence" value="ECO:0007669"/>
    <property type="project" value="InterPro"/>
</dbReference>
<dbReference type="FunFam" id="2.40.50.40:FF:000004">
    <property type="entry name" value="C-X-C motif chemokine"/>
    <property type="match status" value="1"/>
</dbReference>
<dbReference type="GO" id="GO:0006955">
    <property type="term" value="P:immune response"/>
    <property type="evidence" value="ECO:0007669"/>
    <property type="project" value="InterPro"/>
</dbReference>
<dbReference type="Proteomes" id="UP000695026">
    <property type="component" value="Unplaced"/>
</dbReference>
<evidence type="ECO:0000256" key="4">
    <source>
        <dbReference type="ARBA" id="ARBA00022525"/>
    </source>
</evidence>
<comment type="subcellular location">
    <subcellularLocation>
        <location evidence="1">Secreted</location>
    </subcellularLocation>
</comment>
<evidence type="ECO:0000313" key="7">
    <source>
        <dbReference type="Proteomes" id="UP000695026"/>
    </source>
</evidence>
<evidence type="ECO:0000259" key="6">
    <source>
        <dbReference type="SMART" id="SM00199"/>
    </source>
</evidence>
<comment type="similarity">
    <text evidence="2">Belongs to the intercrine alpha (chemokine CxC) family.</text>
</comment>
<dbReference type="Pfam" id="PF00048">
    <property type="entry name" value="IL8"/>
    <property type="match status" value="1"/>
</dbReference>
<feature type="signal peptide" evidence="5">
    <location>
        <begin position="1"/>
        <end position="22"/>
    </location>
</feature>
<dbReference type="OMA" id="NGREACL"/>
<dbReference type="SUPFAM" id="SSF54117">
    <property type="entry name" value="Interleukin 8-like chemokines"/>
    <property type="match status" value="1"/>
</dbReference>
<dbReference type="GO" id="GO:0005615">
    <property type="term" value="C:extracellular space"/>
    <property type="evidence" value="ECO:0007669"/>
    <property type="project" value="UniProtKB-KW"/>
</dbReference>
<dbReference type="InterPro" id="IPR036048">
    <property type="entry name" value="Interleukin_8-like_sf"/>
</dbReference>
<dbReference type="RefSeq" id="XP_007430723.1">
    <property type="nucleotide sequence ID" value="XM_007430661.3"/>
</dbReference>
<sequence>MDSKAVAAFLALLLVSATLTEGASMARVGSELRCQCVSTHSTFIPFKFFESVRLIRSGPHCKNIEVIAVLKNGRQVCLEPTAGWVKAIIKHFLDKAETNSETES</sequence>
<organism evidence="7 8">
    <name type="scientific">Python bivittatus</name>
    <name type="common">Burmese python</name>
    <name type="synonym">Python molurus bivittatus</name>
    <dbReference type="NCBI Taxonomy" id="176946"/>
    <lineage>
        <taxon>Eukaryota</taxon>
        <taxon>Metazoa</taxon>
        <taxon>Chordata</taxon>
        <taxon>Craniata</taxon>
        <taxon>Vertebrata</taxon>
        <taxon>Euteleostomi</taxon>
        <taxon>Lepidosauria</taxon>
        <taxon>Squamata</taxon>
        <taxon>Bifurcata</taxon>
        <taxon>Unidentata</taxon>
        <taxon>Episquamata</taxon>
        <taxon>Toxicofera</taxon>
        <taxon>Serpentes</taxon>
        <taxon>Henophidia</taxon>
        <taxon>Pythonidae</taxon>
        <taxon>Python</taxon>
    </lineage>
</organism>
<dbReference type="InterPro" id="IPR001089">
    <property type="entry name" value="Chemokine_CXC"/>
</dbReference>
<feature type="domain" description="Chemokine interleukin-8-like" evidence="6">
    <location>
        <begin position="31"/>
        <end position="92"/>
    </location>
</feature>
<evidence type="ECO:0000256" key="2">
    <source>
        <dbReference type="ARBA" id="ARBA00010665"/>
    </source>
</evidence>
<dbReference type="PANTHER" id="PTHR12015">
    <property type="entry name" value="SMALL INDUCIBLE CYTOKINE A"/>
    <property type="match status" value="1"/>
</dbReference>
<dbReference type="InterPro" id="IPR001811">
    <property type="entry name" value="Chemokine_IL8-like_dom"/>
</dbReference>
<keyword evidence="3" id="KW-0202">Cytokine</keyword>
<dbReference type="PRINTS" id="PR00437">
    <property type="entry name" value="SMALLCYTKCXC"/>
</dbReference>
<evidence type="ECO:0000256" key="1">
    <source>
        <dbReference type="ARBA" id="ARBA00004613"/>
    </source>
</evidence>
<proteinExistence type="inferred from homology"/>
<accession>A0A9F2WAT2</accession>
<gene>
    <name evidence="8" type="primary">LOC103060378</name>
</gene>
<dbReference type="PANTHER" id="PTHR12015:SF198">
    <property type="entry name" value="PLATELET BASIC PROTEIN"/>
    <property type="match status" value="1"/>
</dbReference>
<keyword evidence="5" id="KW-0732">Signal</keyword>
<evidence type="ECO:0000313" key="8">
    <source>
        <dbReference type="RefSeq" id="XP_007430723.1"/>
    </source>
</evidence>
<dbReference type="OrthoDB" id="9937393at2759"/>
<feature type="chain" id="PRO_5041289372" evidence="5">
    <location>
        <begin position="23"/>
        <end position="104"/>
    </location>
</feature>
<evidence type="ECO:0000256" key="3">
    <source>
        <dbReference type="ARBA" id="ARBA00022514"/>
    </source>
</evidence>
<dbReference type="InterPro" id="IPR039809">
    <property type="entry name" value="Chemokine_b/g/d"/>
</dbReference>
<dbReference type="InterPro" id="IPR033899">
    <property type="entry name" value="CXC_Chemokine_domain"/>
</dbReference>
<dbReference type="GeneID" id="103060378"/>
<keyword evidence="7" id="KW-1185">Reference proteome</keyword>
<evidence type="ECO:0000256" key="5">
    <source>
        <dbReference type="SAM" id="SignalP"/>
    </source>
</evidence>
<keyword evidence="4" id="KW-0964">Secreted</keyword>
<reference evidence="8" key="1">
    <citation type="submission" date="2025-08" db="UniProtKB">
        <authorList>
            <consortium name="RefSeq"/>
        </authorList>
    </citation>
    <scope>IDENTIFICATION</scope>
    <source>
        <tissue evidence="8">Liver</tissue>
    </source>
</reference>
<dbReference type="SMART" id="SM00199">
    <property type="entry name" value="SCY"/>
    <property type="match status" value="1"/>
</dbReference>